<dbReference type="InterPro" id="IPR024072">
    <property type="entry name" value="DHFR-like_dom_sf"/>
</dbReference>
<dbReference type="RefSeq" id="WP_013555362.1">
    <property type="nucleotide sequence ID" value="NC_014958.1"/>
</dbReference>
<dbReference type="GO" id="GO:0008703">
    <property type="term" value="F:5-amino-6-(5-phosphoribosylamino)uracil reductase activity"/>
    <property type="evidence" value="ECO:0007669"/>
    <property type="project" value="InterPro"/>
</dbReference>
<dbReference type="SUPFAM" id="SSF53597">
    <property type="entry name" value="Dihydrofolate reductase-like"/>
    <property type="match status" value="1"/>
</dbReference>
<evidence type="ECO:0000313" key="2">
    <source>
        <dbReference type="EMBL" id="ADV65857.1"/>
    </source>
</evidence>
<keyword evidence="3" id="KW-1185">Reference proteome</keyword>
<dbReference type="eggNOG" id="COG0262">
    <property type="taxonomic scope" value="Bacteria"/>
</dbReference>
<evidence type="ECO:0000259" key="1">
    <source>
        <dbReference type="Pfam" id="PF01872"/>
    </source>
</evidence>
<dbReference type="AlphaFoldDB" id="E8U420"/>
<dbReference type="PANTHER" id="PTHR38011">
    <property type="entry name" value="DIHYDROFOLATE REDUCTASE FAMILY PROTEIN (AFU_ORTHOLOGUE AFUA_8G06820)"/>
    <property type="match status" value="1"/>
</dbReference>
<dbReference type="HOGENOM" id="CLU_043966_4_2_0"/>
<accession>E8U420</accession>
<dbReference type="EMBL" id="CP002454">
    <property type="protein sequence ID" value="ADV65857.1"/>
    <property type="molecule type" value="Genomic_DNA"/>
</dbReference>
<protein>
    <submittedName>
        <fullName evidence="2">Bifunctional deaminase-reductase domain protein</fullName>
    </submittedName>
</protein>
<evidence type="ECO:0000313" key="3">
    <source>
        <dbReference type="Proteomes" id="UP000008635"/>
    </source>
</evidence>
<dbReference type="InterPro" id="IPR002734">
    <property type="entry name" value="RibDG_C"/>
</dbReference>
<reference evidence="3" key="2">
    <citation type="submission" date="2011-01" db="EMBL/GenBank/DDBJ databases">
        <title>The complete genome of Deinococcus maricopensis DSM 21211.</title>
        <authorList>
            <consortium name="US DOE Joint Genome Institute (JGI-PGF)"/>
            <person name="Lucas S."/>
            <person name="Copeland A."/>
            <person name="Lapidus A."/>
            <person name="Goodwin L."/>
            <person name="Pitluck S."/>
            <person name="Kyrpides N."/>
            <person name="Mavromatis K."/>
            <person name="Pagani I."/>
            <person name="Ivanova N."/>
            <person name="Ovchinnikova G."/>
            <person name="Zeytun A."/>
            <person name="Detter J.C."/>
            <person name="Han C."/>
            <person name="Land M."/>
            <person name="Hauser L."/>
            <person name="Markowitz V."/>
            <person name="Cheng J.-F."/>
            <person name="Hugenholtz P."/>
            <person name="Woyke T."/>
            <person name="Wu D."/>
            <person name="Pukall R."/>
            <person name="Gehrich-Schroeter G."/>
            <person name="Brambilla E."/>
            <person name="Klenk H.-P."/>
            <person name="Eisen J.A."/>
        </authorList>
    </citation>
    <scope>NUCLEOTIDE SEQUENCE [LARGE SCALE GENOMIC DNA]</scope>
    <source>
        <strain evidence="3">DSM 21211 / LMG 22137 / NRRL B-23946 / LB-34</strain>
    </source>
</reference>
<dbReference type="GO" id="GO:0009231">
    <property type="term" value="P:riboflavin biosynthetic process"/>
    <property type="evidence" value="ECO:0007669"/>
    <property type="project" value="InterPro"/>
</dbReference>
<organism evidence="2 3">
    <name type="scientific">Deinococcus maricopensis (strain DSM 21211 / LMG 22137 / NRRL B-23946 / LB-34)</name>
    <dbReference type="NCBI Taxonomy" id="709986"/>
    <lineage>
        <taxon>Bacteria</taxon>
        <taxon>Thermotogati</taxon>
        <taxon>Deinococcota</taxon>
        <taxon>Deinococci</taxon>
        <taxon>Deinococcales</taxon>
        <taxon>Deinococcaceae</taxon>
        <taxon>Deinococcus</taxon>
    </lineage>
</organism>
<dbReference type="STRING" id="709986.Deima_0193"/>
<dbReference type="Proteomes" id="UP000008635">
    <property type="component" value="Chromosome"/>
</dbReference>
<proteinExistence type="predicted"/>
<dbReference type="PANTHER" id="PTHR38011:SF11">
    <property type="entry name" value="2,5-DIAMINO-6-RIBOSYLAMINO-4(3H)-PYRIMIDINONE 5'-PHOSPHATE REDUCTASE"/>
    <property type="match status" value="1"/>
</dbReference>
<dbReference type="OrthoDB" id="195113at2"/>
<sequence length="180" mass="19780">MASSPRVTVFLGISLDGYLARDDHSLDWLNVVQTDPPEDTGYADLMASADVLVMGRATYDVVTAFPEWPFTGKRVVVLTHRPLDGQHHEEGFQGALVDLVERLAREGHRHIYLDGGDAVRQALRAGLVTDMTLSWVPVVLGSGIALFGRDLPERRWRLVSSRAFPSGLVQATYAAHTEGD</sequence>
<dbReference type="Gene3D" id="3.40.430.10">
    <property type="entry name" value="Dihydrofolate Reductase, subunit A"/>
    <property type="match status" value="1"/>
</dbReference>
<dbReference type="KEGG" id="dmr:Deima_0193"/>
<feature type="domain" description="Bacterial bifunctional deaminase-reductase C-terminal" evidence="1">
    <location>
        <begin position="5"/>
        <end position="169"/>
    </location>
</feature>
<name>E8U420_DEIML</name>
<reference evidence="2 3" key="1">
    <citation type="journal article" date="2011" name="Stand. Genomic Sci.">
        <title>Complete genome sequence of Deinococcus maricopensis type strain (LB-34).</title>
        <authorList>
            <person name="Pukall R."/>
            <person name="Zeytun A."/>
            <person name="Lucas S."/>
            <person name="Lapidus A."/>
            <person name="Hammon N."/>
            <person name="Deshpande S."/>
            <person name="Nolan M."/>
            <person name="Cheng J.F."/>
            <person name="Pitluck S."/>
            <person name="Liolios K."/>
            <person name="Pagani I."/>
            <person name="Mikhailova N."/>
            <person name="Ivanova N."/>
            <person name="Mavromatis K."/>
            <person name="Pati A."/>
            <person name="Tapia R."/>
            <person name="Han C."/>
            <person name="Goodwin L."/>
            <person name="Chen A."/>
            <person name="Palaniappan K."/>
            <person name="Land M."/>
            <person name="Hauser L."/>
            <person name="Chang Y.J."/>
            <person name="Jeffries C.D."/>
            <person name="Brambilla E.M."/>
            <person name="Rohde M."/>
            <person name="Goker M."/>
            <person name="Detter J.C."/>
            <person name="Woyke T."/>
            <person name="Bristow J."/>
            <person name="Eisen J.A."/>
            <person name="Markowitz V."/>
            <person name="Hugenholtz P."/>
            <person name="Kyrpides N.C."/>
            <person name="Klenk H.P."/>
        </authorList>
    </citation>
    <scope>NUCLEOTIDE SEQUENCE [LARGE SCALE GENOMIC DNA]</scope>
    <source>
        <strain evidence="3">DSM 21211 / LMG 22137 / NRRL B-23946 / LB-34</strain>
    </source>
</reference>
<dbReference type="Pfam" id="PF01872">
    <property type="entry name" value="RibD_C"/>
    <property type="match status" value="1"/>
</dbReference>
<gene>
    <name evidence="2" type="ordered locus">Deima_0193</name>
</gene>
<dbReference type="InterPro" id="IPR050765">
    <property type="entry name" value="Riboflavin_Biosynth_HTPR"/>
</dbReference>